<dbReference type="eggNOG" id="COG1765">
    <property type="taxonomic scope" value="Bacteria"/>
</dbReference>
<evidence type="ECO:0000313" key="1">
    <source>
        <dbReference type="EMBL" id="AEV29824.1"/>
    </source>
</evidence>
<reference evidence="1 2" key="1">
    <citation type="submission" date="2011-11" db="EMBL/GenBank/DDBJ databases">
        <title>Complete sequence of Spirochaeta sp. grapes.</title>
        <authorList>
            <consortium name="US DOE Joint Genome Institute"/>
            <person name="Lucas S."/>
            <person name="Han J."/>
            <person name="Lapidus A."/>
            <person name="Cheng J.-F."/>
            <person name="Goodwin L."/>
            <person name="Pitluck S."/>
            <person name="Peters L."/>
            <person name="Ovchinnikova G."/>
            <person name="Munk A.C."/>
            <person name="Detter J.C."/>
            <person name="Han C."/>
            <person name="Tapia R."/>
            <person name="Land M."/>
            <person name="Hauser L."/>
            <person name="Kyrpides N."/>
            <person name="Ivanova N."/>
            <person name="Pagani I."/>
            <person name="Ritalahtilisa K."/>
            <person name="Loeffler F."/>
            <person name="Woyke T."/>
        </authorList>
    </citation>
    <scope>NUCLEOTIDE SEQUENCE [LARGE SCALE GENOMIC DNA]</scope>
    <source>
        <strain evidence="2">ATCC BAA-1885 / DSM 22778 / Grapes</strain>
    </source>
</reference>
<proteinExistence type="predicted"/>
<dbReference type="Pfam" id="PF02566">
    <property type="entry name" value="OsmC"/>
    <property type="match status" value="1"/>
</dbReference>
<accession>G8QQX6</accession>
<organism evidence="1 2">
    <name type="scientific">Sphaerochaeta pleomorpha (strain ATCC BAA-1885 / DSM 22778 / Grapes)</name>
    <dbReference type="NCBI Taxonomy" id="158190"/>
    <lineage>
        <taxon>Bacteria</taxon>
        <taxon>Pseudomonadati</taxon>
        <taxon>Spirochaetota</taxon>
        <taxon>Spirochaetia</taxon>
        <taxon>Spirochaetales</taxon>
        <taxon>Sphaerochaetaceae</taxon>
        <taxon>Sphaerochaeta</taxon>
    </lineage>
</organism>
<sequence length="130" mass="14639">MSESKHIRADFVHGHYQFNTSDGSVYELGSTGPYDYLLGALSGCLFSTFEALSVKMQVAWEHVGFEVLGTKRETSPTTLKECTINVTATGCDNQEKFLKAFETATRYCSIYQTLSKVAEMHWTVDFSQER</sequence>
<keyword evidence="2" id="KW-1185">Reference proteome</keyword>
<dbReference type="InterPro" id="IPR003718">
    <property type="entry name" value="OsmC/Ohr_fam"/>
</dbReference>
<dbReference type="AlphaFoldDB" id="G8QQX6"/>
<dbReference type="EMBL" id="CP003155">
    <property type="protein sequence ID" value="AEV29824.1"/>
    <property type="molecule type" value="Genomic_DNA"/>
</dbReference>
<dbReference type="RefSeq" id="WP_014270667.1">
    <property type="nucleotide sequence ID" value="NC_016633.1"/>
</dbReference>
<dbReference type="HOGENOM" id="CLU_1958161_0_0_12"/>
<dbReference type="OrthoDB" id="370400at2"/>
<dbReference type="InterPro" id="IPR036102">
    <property type="entry name" value="OsmC/Ohrsf"/>
</dbReference>
<gene>
    <name evidence="1" type="ordered locus">SpiGrapes_2037</name>
</gene>
<dbReference type="Proteomes" id="UP000005632">
    <property type="component" value="Chromosome"/>
</dbReference>
<dbReference type="SUPFAM" id="SSF82784">
    <property type="entry name" value="OsmC-like"/>
    <property type="match status" value="1"/>
</dbReference>
<dbReference type="InterPro" id="IPR015946">
    <property type="entry name" value="KH_dom-like_a/b"/>
</dbReference>
<protein>
    <submittedName>
        <fullName evidence="1">Putative redox protein, regulator of disulfide bond formation</fullName>
    </submittedName>
</protein>
<dbReference type="Gene3D" id="3.30.300.20">
    <property type="match status" value="1"/>
</dbReference>
<evidence type="ECO:0000313" key="2">
    <source>
        <dbReference type="Proteomes" id="UP000005632"/>
    </source>
</evidence>
<dbReference type="STRING" id="158190.SpiGrapes_2037"/>
<name>G8QQX6_SPHPG</name>
<dbReference type="KEGG" id="sgp:SpiGrapes_2037"/>